<feature type="signal peptide" evidence="1">
    <location>
        <begin position="1"/>
        <end position="43"/>
    </location>
</feature>
<dbReference type="Proteomes" id="UP000198688">
    <property type="component" value="Chromosome I"/>
</dbReference>
<dbReference type="PANTHER" id="PTHR35399:SF4">
    <property type="entry name" value="MEMBRANE PROTEIN"/>
    <property type="match status" value="1"/>
</dbReference>
<accession>A0A1H1URN8</accession>
<dbReference type="InterPro" id="IPR008557">
    <property type="entry name" value="PhoX"/>
</dbReference>
<reference evidence="2 3" key="1">
    <citation type="submission" date="2016-10" db="EMBL/GenBank/DDBJ databases">
        <authorList>
            <person name="de Groot N.N."/>
        </authorList>
    </citation>
    <scope>NUCLEOTIDE SEQUENCE [LARGE SCALE GENOMIC DNA]</scope>
    <source>
        <strain evidence="2 3">DSM 43941</strain>
    </source>
</reference>
<evidence type="ECO:0000313" key="2">
    <source>
        <dbReference type="EMBL" id="SDS74529.1"/>
    </source>
</evidence>
<dbReference type="EMBL" id="LT629758">
    <property type="protein sequence ID" value="SDS74529.1"/>
    <property type="molecule type" value="Genomic_DNA"/>
</dbReference>
<evidence type="ECO:0000256" key="1">
    <source>
        <dbReference type="SAM" id="SignalP"/>
    </source>
</evidence>
<organism evidence="2 3">
    <name type="scientific">Actinoplanes derwentensis</name>
    <dbReference type="NCBI Taxonomy" id="113562"/>
    <lineage>
        <taxon>Bacteria</taxon>
        <taxon>Bacillati</taxon>
        <taxon>Actinomycetota</taxon>
        <taxon>Actinomycetes</taxon>
        <taxon>Micromonosporales</taxon>
        <taxon>Micromonosporaceae</taxon>
        <taxon>Actinoplanes</taxon>
    </lineage>
</organism>
<name>A0A1H1URN8_9ACTN</name>
<sequence>MLTDRLQWMLNVRRMNRRNLLRTTLAGAGGLALPFTAWSAAYAAPAQNATGPYGALRAADSNGIQLPAGFTSTVIARSRQAVPGTSYVWHDAPDGGAVIPDGSGWIYVSNAEVSSSAGGGASRIRFDSAGAIIGASRILSGTNQNCAGGKTPWNTWLSCEEITLGRVWETYPLGGTAVVRPAMGRFKHEAAAADPVRQVIYLTEDETDGRFYRFVPGTWGNLSTGTLQVLVAGTGTSGSFSWQNVPDPDGSPTRTRYQVSGAKSFNGGEGCHYANDTVWFTTKGDNRVWQVDLQSNTFELAYDDSLVTSGSAPLTGVDNVTGSSYGDLYVAEDGGSMEICVITPDDKISVFLRVTGQGSSELTGPAFTPAGNRLYFSSQRGTSGSSSGGITYCVTGPFRT</sequence>
<proteinExistence type="predicted"/>
<protein>
    <submittedName>
        <fullName evidence="2">WD40-like Beta Propeller Repeat</fullName>
    </submittedName>
</protein>
<dbReference type="PANTHER" id="PTHR35399">
    <property type="entry name" value="SLR8030 PROTEIN"/>
    <property type="match status" value="1"/>
</dbReference>
<dbReference type="InterPro" id="IPR006311">
    <property type="entry name" value="TAT_signal"/>
</dbReference>
<dbReference type="PROSITE" id="PS51318">
    <property type="entry name" value="TAT"/>
    <property type="match status" value="1"/>
</dbReference>
<dbReference type="Pfam" id="PF05787">
    <property type="entry name" value="PhoX"/>
    <property type="match status" value="2"/>
</dbReference>
<keyword evidence="3" id="KW-1185">Reference proteome</keyword>
<evidence type="ECO:0000313" key="3">
    <source>
        <dbReference type="Proteomes" id="UP000198688"/>
    </source>
</evidence>
<dbReference type="AlphaFoldDB" id="A0A1H1URN8"/>
<feature type="chain" id="PRO_5009262502" evidence="1">
    <location>
        <begin position="44"/>
        <end position="400"/>
    </location>
</feature>
<keyword evidence="1" id="KW-0732">Signal</keyword>
<gene>
    <name evidence="2" type="ORF">SAMN04489716_1508</name>
</gene>
<dbReference type="Gene3D" id="2.120.10.30">
    <property type="entry name" value="TolB, C-terminal domain"/>
    <property type="match status" value="1"/>
</dbReference>
<dbReference type="SUPFAM" id="SSF63825">
    <property type="entry name" value="YWTD domain"/>
    <property type="match status" value="1"/>
</dbReference>
<dbReference type="InterPro" id="IPR011042">
    <property type="entry name" value="6-blade_b-propeller_TolB-like"/>
</dbReference>
<dbReference type="STRING" id="113562.SAMN04489716_1508"/>